<dbReference type="PANTHER" id="PTHR42951:SF22">
    <property type="entry name" value="METALLO BETA-LACTAMASE SUPERFAMILY LIPOPROTEIN"/>
    <property type="match status" value="1"/>
</dbReference>
<accession>A0A0S7BEM9</accession>
<dbReference type="SMART" id="SM00849">
    <property type="entry name" value="Lactamase_B"/>
    <property type="match status" value="1"/>
</dbReference>
<dbReference type="OrthoDB" id="367237at2"/>
<gene>
    <name evidence="2" type="ORF">LARV_00185</name>
</gene>
<evidence type="ECO:0000313" key="2">
    <source>
        <dbReference type="EMBL" id="GAP12450.1"/>
    </source>
</evidence>
<keyword evidence="2" id="KW-0378">Hydrolase</keyword>
<evidence type="ECO:0000313" key="3">
    <source>
        <dbReference type="Proteomes" id="UP000055060"/>
    </source>
</evidence>
<dbReference type="Gene3D" id="3.60.15.10">
    <property type="entry name" value="Ribonuclease Z/Hydroxyacylglutathione hydrolase-like"/>
    <property type="match status" value="1"/>
</dbReference>
<feature type="domain" description="Metallo-beta-lactamase" evidence="1">
    <location>
        <begin position="24"/>
        <end position="221"/>
    </location>
</feature>
<evidence type="ECO:0000259" key="1">
    <source>
        <dbReference type="SMART" id="SM00849"/>
    </source>
</evidence>
<dbReference type="GO" id="GO:0016787">
    <property type="term" value="F:hydrolase activity"/>
    <property type="evidence" value="ECO:0007669"/>
    <property type="project" value="UniProtKB-KW"/>
</dbReference>
<dbReference type="RefSeq" id="WP_075071874.1">
    <property type="nucleotide sequence ID" value="NZ_DF967972.1"/>
</dbReference>
<dbReference type="EMBL" id="DF967972">
    <property type="protein sequence ID" value="GAP12450.1"/>
    <property type="molecule type" value="Genomic_DNA"/>
</dbReference>
<reference evidence="2" key="1">
    <citation type="submission" date="2015-07" db="EMBL/GenBank/DDBJ databases">
        <title>Draft Genome Sequences of Anaerolinea thermolimosa IMO-1, Bellilinea caldifistulae GOMI-1, Leptolinea tardivitalis YMTK-2, Levilinea saccharolytica KIBI-1,Longilinea arvoryzae KOME-1, Previously Described as Members of the Anaerolineaceae (Chloroflexi).</title>
        <authorList>
            <person name="Sekiguchi Y."/>
            <person name="Ohashi A."/>
            <person name="Matsuura N."/>
            <person name="Tourlousse M.D."/>
        </authorList>
    </citation>
    <scope>NUCLEOTIDE SEQUENCE [LARGE SCALE GENOMIC DNA]</scope>
    <source>
        <strain evidence="2">KOME-1</strain>
    </source>
</reference>
<sequence>MDLNSMLYGVRAVAPRTWAISDHGMDVFYYASGENKGLLIDCGFGFGDLTALARGLDDKPIQLALTHGHPDHADGAWQFREAFLERADKPVLRGYCSVERRRAMAANEPFRKDPDVLKLFELGFDDRRWANSPLPPLTFVDPGYTFDLGGRVLEVIRLAGHTPGSIGLLDRANRLLFSGDAVHSGQIWLQLPESSNLADFRAMLVGLAPYRADFDRLLWGHSQDPAPAGLIDDLIAGVEDLLAGRRKGEPHSWGEGEGLLIDFGSSSLLYR</sequence>
<organism evidence="2">
    <name type="scientific">Longilinea arvoryzae</name>
    <dbReference type="NCBI Taxonomy" id="360412"/>
    <lineage>
        <taxon>Bacteria</taxon>
        <taxon>Bacillati</taxon>
        <taxon>Chloroflexota</taxon>
        <taxon>Anaerolineae</taxon>
        <taxon>Anaerolineales</taxon>
        <taxon>Anaerolineaceae</taxon>
        <taxon>Longilinea</taxon>
    </lineage>
</organism>
<dbReference type="PANTHER" id="PTHR42951">
    <property type="entry name" value="METALLO-BETA-LACTAMASE DOMAIN-CONTAINING"/>
    <property type="match status" value="1"/>
</dbReference>
<dbReference type="STRING" id="360412.LARV_00185"/>
<dbReference type="AlphaFoldDB" id="A0A0S7BEM9"/>
<dbReference type="InterPro" id="IPR036866">
    <property type="entry name" value="RibonucZ/Hydroxyglut_hydro"/>
</dbReference>
<protein>
    <submittedName>
        <fullName evidence="2">Zn-dependent hydrolase, including glyoxylase</fullName>
    </submittedName>
</protein>
<dbReference type="Pfam" id="PF00753">
    <property type="entry name" value="Lactamase_B"/>
    <property type="match status" value="1"/>
</dbReference>
<dbReference type="InterPro" id="IPR001279">
    <property type="entry name" value="Metallo-B-lactamas"/>
</dbReference>
<dbReference type="InterPro" id="IPR050855">
    <property type="entry name" value="NDM-1-like"/>
</dbReference>
<proteinExistence type="predicted"/>
<keyword evidence="3" id="KW-1185">Reference proteome</keyword>
<name>A0A0S7BEM9_9CHLR</name>
<dbReference type="SUPFAM" id="SSF56281">
    <property type="entry name" value="Metallo-hydrolase/oxidoreductase"/>
    <property type="match status" value="1"/>
</dbReference>
<dbReference type="Proteomes" id="UP000055060">
    <property type="component" value="Unassembled WGS sequence"/>
</dbReference>